<organism evidence="1 2">
    <name type="scientific">Arctium lappa</name>
    <name type="common">Greater burdock</name>
    <name type="synonym">Lappa major</name>
    <dbReference type="NCBI Taxonomy" id="4217"/>
    <lineage>
        <taxon>Eukaryota</taxon>
        <taxon>Viridiplantae</taxon>
        <taxon>Streptophyta</taxon>
        <taxon>Embryophyta</taxon>
        <taxon>Tracheophyta</taxon>
        <taxon>Spermatophyta</taxon>
        <taxon>Magnoliopsida</taxon>
        <taxon>eudicotyledons</taxon>
        <taxon>Gunneridae</taxon>
        <taxon>Pentapetalae</taxon>
        <taxon>asterids</taxon>
        <taxon>campanulids</taxon>
        <taxon>Asterales</taxon>
        <taxon>Asteraceae</taxon>
        <taxon>Carduoideae</taxon>
        <taxon>Cardueae</taxon>
        <taxon>Arctiinae</taxon>
        <taxon>Arctium</taxon>
    </lineage>
</organism>
<protein>
    <submittedName>
        <fullName evidence="1">Uncharacterized protein</fullName>
    </submittedName>
</protein>
<reference evidence="2" key="1">
    <citation type="journal article" date="2022" name="Mol. Ecol. Resour.">
        <title>The genomes of chicory, endive, great burdock and yacon provide insights into Asteraceae palaeo-polyploidization history and plant inulin production.</title>
        <authorList>
            <person name="Fan W."/>
            <person name="Wang S."/>
            <person name="Wang H."/>
            <person name="Wang A."/>
            <person name="Jiang F."/>
            <person name="Liu H."/>
            <person name="Zhao H."/>
            <person name="Xu D."/>
            <person name="Zhang Y."/>
        </authorList>
    </citation>
    <scope>NUCLEOTIDE SEQUENCE [LARGE SCALE GENOMIC DNA]</scope>
    <source>
        <strain evidence="2">cv. Niubang</strain>
    </source>
</reference>
<accession>A0ACB9C5H8</accession>
<reference evidence="1 2" key="2">
    <citation type="journal article" date="2022" name="Mol. Ecol. Resour.">
        <title>The genomes of chicory, endive, great burdock and yacon provide insights into Asteraceae paleo-polyploidization history and plant inulin production.</title>
        <authorList>
            <person name="Fan W."/>
            <person name="Wang S."/>
            <person name="Wang H."/>
            <person name="Wang A."/>
            <person name="Jiang F."/>
            <person name="Liu H."/>
            <person name="Zhao H."/>
            <person name="Xu D."/>
            <person name="Zhang Y."/>
        </authorList>
    </citation>
    <scope>NUCLEOTIDE SEQUENCE [LARGE SCALE GENOMIC DNA]</scope>
    <source>
        <strain evidence="2">cv. Niubang</strain>
    </source>
</reference>
<comment type="caution">
    <text evidence="1">The sequence shown here is derived from an EMBL/GenBank/DDBJ whole genome shotgun (WGS) entry which is preliminary data.</text>
</comment>
<keyword evidence="2" id="KW-1185">Reference proteome</keyword>
<evidence type="ECO:0000313" key="2">
    <source>
        <dbReference type="Proteomes" id="UP001055879"/>
    </source>
</evidence>
<evidence type="ECO:0000313" key="1">
    <source>
        <dbReference type="EMBL" id="KAI3729423.1"/>
    </source>
</evidence>
<dbReference type="EMBL" id="CM042051">
    <property type="protein sequence ID" value="KAI3729423.1"/>
    <property type="molecule type" value="Genomic_DNA"/>
</dbReference>
<sequence length="136" mass="14912">MITLLTSLTVSLHFITNLAAIDIIWLTIAFLKFDKSFFRRRSEVVGCCGSGPADVDGLEVAIIVFISYVNALKYSTERGGGLDGAEVERVVTGVHWTDIAVALLGWPLLQSSQGLRTQEQDEGESLEREILENLNA</sequence>
<dbReference type="Proteomes" id="UP001055879">
    <property type="component" value="Linkage Group LG05"/>
</dbReference>
<gene>
    <name evidence="1" type="ORF">L6452_18081</name>
</gene>
<name>A0ACB9C5H8_ARCLA</name>
<proteinExistence type="predicted"/>